<accession>A0A0F3INF6</accession>
<evidence type="ECO:0000313" key="1">
    <source>
        <dbReference type="EMBL" id="KJV08093.1"/>
    </source>
</evidence>
<dbReference type="RefSeq" id="WP_045777732.1">
    <property type="nucleotide sequence ID" value="NZ_LAJX01000004.1"/>
</dbReference>
<dbReference type="AlphaFoldDB" id="A0A0F3INF6"/>
<comment type="caution">
    <text evidence="1">The sequence shown here is derived from an EMBL/GenBank/DDBJ whole genome shotgun (WGS) entry which is preliminary data.</text>
</comment>
<gene>
    <name evidence="1" type="ORF">VZ94_00610</name>
</gene>
<reference evidence="2" key="1">
    <citation type="submission" date="2015-03" db="EMBL/GenBank/DDBJ databases">
        <title>Draft genome sequence of a novel methanotroph (Sn10-6) isolated from flooded ricefield rhizosphere in India.</title>
        <authorList>
            <person name="Pandit P.S."/>
            <person name="Pore S.D."/>
            <person name="Arora P."/>
            <person name="Kapse N.G."/>
            <person name="Dhakephalkar P.K."/>
            <person name="Rahalkar M.C."/>
        </authorList>
    </citation>
    <scope>NUCLEOTIDE SEQUENCE [LARGE SCALE GENOMIC DNA]</scope>
    <source>
        <strain evidence="2">Sn10-6</strain>
    </source>
</reference>
<dbReference type="OrthoDB" id="9986275at2"/>
<evidence type="ECO:0000313" key="2">
    <source>
        <dbReference type="Proteomes" id="UP000033684"/>
    </source>
</evidence>
<dbReference type="Proteomes" id="UP000033684">
    <property type="component" value="Unassembled WGS sequence"/>
</dbReference>
<keyword evidence="2" id="KW-1185">Reference proteome</keyword>
<reference evidence="1 2" key="2">
    <citation type="journal article" date="2016" name="Microb. Ecol.">
        <title>Genome Characteristics of a Novel Type I Methanotroph (Sn10-6) Isolated from a Flooded Indian Rice Field.</title>
        <authorList>
            <person name="Rahalkar M.C."/>
            <person name="Pandit P.S."/>
            <person name="Dhakephalkar P.K."/>
            <person name="Pore S."/>
            <person name="Arora P."/>
            <person name="Kapse N."/>
        </authorList>
    </citation>
    <scope>NUCLEOTIDE SEQUENCE [LARGE SCALE GENOMIC DNA]</scope>
    <source>
        <strain evidence="1 2">Sn10-6</strain>
    </source>
</reference>
<protein>
    <submittedName>
        <fullName evidence="1">Uncharacterized protein</fullName>
    </submittedName>
</protein>
<sequence>MNNNCANFFIDLFTTYLADDYFDANVSGVPELGSIALVRRSIDAMGFSMLNEIISDKQARIIHKLFRGRHYQGRGFQLFEAILRVLYRNNYAIEQYWHPKATAISYPANIFTTTENPDTSNAFLTSRIFIRIPVSDTPDVTVLQKLALSLLPARIVAFVAASPPDNMILDAHDATPPPPVVEISPSDADSDFNDTFDLGHA</sequence>
<organism evidence="1 2">
    <name type="scientific">Methylocucumis oryzae</name>
    <dbReference type="NCBI Taxonomy" id="1632867"/>
    <lineage>
        <taxon>Bacteria</taxon>
        <taxon>Pseudomonadati</taxon>
        <taxon>Pseudomonadota</taxon>
        <taxon>Gammaproteobacteria</taxon>
        <taxon>Methylococcales</taxon>
        <taxon>Methylococcaceae</taxon>
        <taxon>Methylocucumis</taxon>
    </lineage>
</organism>
<name>A0A0F3INF6_9GAMM</name>
<proteinExistence type="predicted"/>
<dbReference type="EMBL" id="LAJX01000004">
    <property type="protein sequence ID" value="KJV08093.1"/>
    <property type="molecule type" value="Genomic_DNA"/>
</dbReference>